<comment type="caution">
    <text evidence="1">The sequence shown here is derived from an EMBL/GenBank/DDBJ whole genome shotgun (WGS) entry which is preliminary data.</text>
</comment>
<gene>
    <name evidence="1" type="ORF">CTAYLR_003421</name>
</gene>
<dbReference type="AlphaFoldDB" id="A0AAD7U8J8"/>
<proteinExistence type="predicted"/>
<dbReference type="Proteomes" id="UP001230188">
    <property type="component" value="Unassembled WGS sequence"/>
</dbReference>
<sequence length="285" mass="32003">MTLSRHVPPREPVVMRALVVVASWWAVDGWNHQHHLHHSTRRRRRRGVSLRMAAADRPPPFDEGKVRMFGAKLDASMAGRRAVSRAEILAVLADEDEGRNVSIADRAEIFYAEAVDILNRGEYDRAVQYLNRACYFANPISRRGGQMQLWLAQALYAAGRRPQCVRLLSVLEKHSDRDVRTVAKELIFIVQAPLLALNASNYITIDMDKFNDDSVYKRAPDGTISKRPQVSKLPEEPEYGSVEWAVQQAELGKQPQAQLDPALAIAATVLCIGSLVFFREPPVGI</sequence>
<keyword evidence="2" id="KW-1185">Reference proteome</keyword>
<name>A0AAD7U8J8_9STRA</name>
<organism evidence="1 2">
    <name type="scientific">Chrysophaeum taylorii</name>
    <dbReference type="NCBI Taxonomy" id="2483200"/>
    <lineage>
        <taxon>Eukaryota</taxon>
        <taxon>Sar</taxon>
        <taxon>Stramenopiles</taxon>
        <taxon>Ochrophyta</taxon>
        <taxon>Pelagophyceae</taxon>
        <taxon>Pelagomonadales</taxon>
        <taxon>Pelagomonadaceae</taxon>
        <taxon>Chrysophaeum</taxon>
    </lineage>
</organism>
<dbReference type="EMBL" id="JAQMWT010000546">
    <property type="protein sequence ID" value="KAJ8599770.1"/>
    <property type="molecule type" value="Genomic_DNA"/>
</dbReference>
<accession>A0AAD7U8J8</accession>
<evidence type="ECO:0000313" key="2">
    <source>
        <dbReference type="Proteomes" id="UP001230188"/>
    </source>
</evidence>
<reference evidence="1" key="1">
    <citation type="submission" date="2023-01" db="EMBL/GenBank/DDBJ databases">
        <title>Metagenome sequencing of chrysophaentin producing Chrysophaeum taylorii.</title>
        <authorList>
            <person name="Davison J."/>
            <person name="Bewley C."/>
        </authorList>
    </citation>
    <scope>NUCLEOTIDE SEQUENCE</scope>
    <source>
        <strain evidence="1">NIES-1699</strain>
    </source>
</reference>
<dbReference type="PANTHER" id="PTHR36761">
    <property type="entry name" value="ORF03 PROTEIN"/>
    <property type="match status" value="1"/>
</dbReference>
<dbReference type="PANTHER" id="PTHR36761:SF2">
    <property type="entry name" value="ORF03 PROTEIN"/>
    <property type="match status" value="1"/>
</dbReference>
<evidence type="ECO:0000313" key="1">
    <source>
        <dbReference type="EMBL" id="KAJ8599770.1"/>
    </source>
</evidence>
<protein>
    <submittedName>
        <fullName evidence="1">Uncharacterized protein</fullName>
    </submittedName>
</protein>